<evidence type="ECO:0000313" key="2">
    <source>
        <dbReference type="Proteomes" id="UP001324634"/>
    </source>
</evidence>
<dbReference type="RefSeq" id="WP_321400106.1">
    <property type="nucleotide sequence ID" value="NZ_CP139487.1"/>
</dbReference>
<protein>
    <submittedName>
        <fullName evidence="1">Uncharacterized protein</fullName>
    </submittedName>
</protein>
<reference evidence="1 2" key="1">
    <citation type="submission" date="2023-11" db="EMBL/GenBank/DDBJ databases">
        <title>Peredibacter starrii A3.12.</title>
        <authorList>
            <person name="Mitchell R.J."/>
        </authorList>
    </citation>
    <scope>NUCLEOTIDE SEQUENCE [LARGE SCALE GENOMIC DNA]</scope>
    <source>
        <strain evidence="1 2">A3.12</strain>
    </source>
</reference>
<evidence type="ECO:0000313" key="1">
    <source>
        <dbReference type="EMBL" id="WPU67174.1"/>
    </source>
</evidence>
<dbReference type="AlphaFoldDB" id="A0AAX4HUW4"/>
<keyword evidence="2" id="KW-1185">Reference proteome</keyword>
<organism evidence="1 2">
    <name type="scientific">Peredibacter starrii</name>
    <dbReference type="NCBI Taxonomy" id="28202"/>
    <lineage>
        <taxon>Bacteria</taxon>
        <taxon>Pseudomonadati</taxon>
        <taxon>Bdellovibrionota</taxon>
        <taxon>Bacteriovoracia</taxon>
        <taxon>Bacteriovoracales</taxon>
        <taxon>Bacteriovoracaceae</taxon>
        <taxon>Peredibacter</taxon>
    </lineage>
</organism>
<accession>A0AAX4HUW4</accession>
<proteinExistence type="predicted"/>
<dbReference type="Proteomes" id="UP001324634">
    <property type="component" value="Chromosome"/>
</dbReference>
<dbReference type="KEGG" id="psti:SOO65_10450"/>
<name>A0AAX4HUW4_9BACT</name>
<dbReference type="EMBL" id="CP139487">
    <property type="protein sequence ID" value="WPU67174.1"/>
    <property type="molecule type" value="Genomic_DNA"/>
</dbReference>
<gene>
    <name evidence="1" type="ORF">SOO65_10450</name>
</gene>
<sequence>MRKLVTVVLLNVLIGIVNGFAGVQEPDRIRNDATLAGIDSDKDGIRDDVQILIEYEFSKDSRILKAARQKAKYLQLSILTAEDKDKSIQVARKSLDTNSCLVHVAGLEESMRITRFIEKKTFNTKDRLYAYVKANGNFSGEGYSLPKKDKMAELCE</sequence>